<gene>
    <name evidence="2" type="ORF">PCC6912_62610</name>
</gene>
<protein>
    <submittedName>
        <fullName evidence="2">Uncharacterized protein</fullName>
    </submittedName>
</protein>
<accession>A0A3S0ZKX1</accession>
<comment type="caution">
    <text evidence="2">The sequence shown here is derived from an EMBL/GenBank/DDBJ whole genome shotgun (WGS) entry which is preliminary data.</text>
</comment>
<organism evidence="2 3">
    <name type="scientific">Chlorogloeopsis fritschii PCC 6912</name>
    <dbReference type="NCBI Taxonomy" id="211165"/>
    <lineage>
        <taxon>Bacteria</taxon>
        <taxon>Bacillati</taxon>
        <taxon>Cyanobacteriota</taxon>
        <taxon>Cyanophyceae</taxon>
        <taxon>Nostocales</taxon>
        <taxon>Chlorogloeopsidaceae</taxon>
        <taxon>Chlorogloeopsis</taxon>
    </lineage>
</organism>
<sequence>MLHKQKSARSTNSCSKKGLGKKTRRQGDRETRGQESRGQGAEGSIEEEYRIQNILPSDFYLDKPLTPSP</sequence>
<reference evidence="2 3" key="1">
    <citation type="journal article" date="2019" name="Genome Biol. Evol.">
        <title>Day and night: Metabolic profiles and evolutionary relationships of six axenic non-marine cyanobacteria.</title>
        <authorList>
            <person name="Will S.E."/>
            <person name="Henke P."/>
            <person name="Boedeker C."/>
            <person name="Huang S."/>
            <person name="Brinkmann H."/>
            <person name="Rohde M."/>
            <person name="Jarek M."/>
            <person name="Friedl T."/>
            <person name="Seufert S."/>
            <person name="Schumacher M."/>
            <person name="Overmann J."/>
            <person name="Neumann-Schaal M."/>
            <person name="Petersen J."/>
        </authorList>
    </citation>
    <scope>NUCLEOTIDE SEQUENCE [LARGE SCALE GENOMIC DNA]</scope>
    <source>
        <strain evidence="2 3">PCC 6912</strain>
    </source>
</reference>
<dbReference type="Proteomes" id="UP000268857">
    <property type="component" value="Unassembled WGS sequence"/>
</dbReference>
<name>A0A3S0ZKX1_CHLFR</name>
<keyword evidence="3" id="KW-1185">Reference proteome</keyword>
<evidence type="ECO:0000313" key="2">
    <source>
        <dbReference type="EMBL" id="RUR72523.1"/>
    </source>
</evidence>
<feature type="compositionally biased region" description="Basic and acidic residues" evidence="1">
    <location>
        <begin position="25"/>
        <end position="35"/>
    </location>
</feature>
<proteinExistence type="predicted"/>
<evidence type="ECO:0000313" key="3">
    <source>
        <dbReference type="Proteomes" id="UP000268857"/>
    </source>
</evidence>
<evidence type="ECO:0000256" key="1">
    <source>
        <dbReference type="SAM" id="MobiDB-lite"/>
    </source>
</evidence>
<dbReference type="EMBL" id="RSCJ01000047">
    <property type="protein sequence ID" value="RUR72523.1"/>
    <property type="molecule type" value="Genomic_DNA"/>
</dbReference>
<feature type="region of interest" description="Disordered" evidence="1">
    <location>
        <begin position="1"/>
        <end position="49"/>
    </location>
</feature>
<dbReference type="AlphaFoldDB" id="A0A3S0ZKX1"/>